<name>A0AA36G6M1_9BILA</name>
<evidence type="ECO:0000256" key="19">
    <source>
        <dbReference type="PIRSR" id="PIRSR000666-3"/>
    </source>
</evidence>
<dbReference type="PRINTS" id="PR00109">
    <property type="entry name" value="TYRKINASE"/>
</dbReference>
<evidence type="ECO:0000256" key="22">
    <source>
        <dbReference type="SAM" id="SignalP"/>
    </source>
</evidence>
<keyword evidence="14" id="KW-0829">Tyrosine-protein kinase</keyword>
<dbReference type="InterPro" id="IPR027936">
    <property type="entry name" value="Eph_TM"/>
</dbReference>
<dbReference type="InterPro" id="IPR036116">
    <property type="entry name" value="FN3_sf"/>
</dbReference>
<dbReference type="InterPro" id="IPR016257">
    <property type="entry name" value="Tyr_kinase_ephrin_rcpt"/>
</dbReference>
<dbReference type="PROSITE" id="PS51550">
    <property type="entry name" value="EPH_LBD"/>
    <property type="match status" value="1"/>
</dbReference>
<dbReference type="Proteomes" id="UP001177023">
    <property type="component" value="Unassembled WGS sequence"/>
</dbReference>
<dbReference type="PROSITE" id="PS00109">
    <property type="entry name" value="PROTEIN_KINASE_TYR"/>
    <property type="match status" value="1"/>
</dbReference>
<evidence type="ECO:0000256" key="5">
    <source>
        <dbReference type="ARBA" id="ARBA00022679"/>
    </source>
</evidence>
<feature type="non-terminal residue" evidence="26">
    <location>
        <position position="1"/>
    </location>
</feature>
<dbReference type="InterPro" id="IPR003961">
    <property type="entry name" value="FN3_dom"/>
</dbReference>
<feature type="chain" id="PRO_5041260950" description="receptor protein-tyrosine kinase" evidence="22">
    <location>
        <begin position="30"/>
        <end position="1080"/>
    </location>
</feature>
<keyword evidence="9 18" id="KW-0547">Nucleotide-binding</keyword>
<dbReference type="GO" id="GO:0005005">
    <property type="term" value="F:transmembrane-ephrin receptor activity"/>
    <property type="evidence" value="ECO:0007669"/>
    <property type="project" value="TreeGrafter"/>
</dbReference>
<keyword evidence="16" id="KW-0325">Glycoprotein</keyword>
<dbReference type="SMART" id="SM00615">
    <property type="entry name" value="EPH_lbd"/>
    <property type="match status" value="1"/>
</dbReference>
<proteinExistence type="predicted"/>
<evidence type="ECO:0000256" key="7">
    <source>
        <dbReference type="ARBA" id="ARBA00022729"/>
    </source>
</evidence>
<dbReference type="Pfam" id="PF00041">
    <property type="entry name" value="fn3"/>
    <property type="match status" value="2"/>
</dbReference>
<keyword evidence="10" id="KW-0418">Kinase</keyword>
<dbReference type="Pfam" id="PF01404">
    <property type="entry name" value="Ephrin_lbd"/>
    <property type="match status" value="1"/>
</dbReference>
<comment type="subcellular location">
    <subcellularLocation>
        <location evidence="1">Cell membrane</location>
        <topology evidence="1">Single-pass type I membrane protein</topology>
    </subcellularLocation>
</comment>
<gene>
    <name evidence="26" type="ORF">MSPICULIGERA_LOCUS19448</name>
</gene>
<keyword evidence="6 21" id="KW-0812">Transmembrane</keyword>
<dbReference type="InterPro" id="IPR001090">
    <property type="entry name" value="Ephrin_rcpt_lig-bd_dom"/>
</dbReference>
<feature type="signal peptide" evidence="22">
    <location>
        <begin position="1"/>
        <end position="29"/>
    </location>
</feature>
<dbReference type="PANTHER" id="PTHR46877">
    <property type="entry name" value="EPH RECEPTOR A5"/>
    <property type="match status" value="1"/>
</dbReference>
<dbReference type="InterPro" id="IPR050449">
    <property type="entry name" value="Ephrin_rcpt_TKs"/>
</dbReference>
<dbReference type="SUPFAM" id="SSF56112">
    <property type="entry name" value="Protein kinase-like (PK-like)"/>
    <property type="match status" value="1"/>
</dbReference>
<dbReference type="Pfam" id="PF22993">
    <property type="entry name" value="SAM_EPH"/>
    <property type="match status" value="1"/>
</dbReference>
<evidence type="ECO:0000256" key="9">
    <source>
        <dbReference type="ARBA" id="ARBA00022741"/>
    </source>
</evidence>
<evidence type="ECO:0000313" key="27">
    <source>
        <dbReference type="Proteomes" id="UP001177023"/>
    </source>
</evidence>
<feature type="disulfide bond" evidence="19">
    <location>
        <begin position="111"/>
        <end position="118"/>
    </location>
</feature>
<dbReference type="PROSITE" id="PS50011">
    <property type="entry name" value="PROTEIN_KINASE_DOM"/>
    <property type="match status" value="1"/>
</dbReference>
<feature type="disulfide bond" evidence="19">
    <location>
        <begin position="76"/>
        <end position="190"/>
    </location>
</feature>
<accession>A0AA36G6M1</accession>
<dbReference type="CDD" id="cd00063">
    <property type="entry name" value="FN3"/>
    <property type="match status" value="2"/>
</dbReference>
<feature type="domain" description="Protein kinase" evidence="23">
    <location>
        <begin position="668"/>
        <end position="944"/>
    </location>
</feature>
<evidence type="ECO:0000256" key="2">
    <source>
        <dbReference type="ARBA" id="ARBA00011902"/>
    </source>
</evidence>
<dbReference type="FunFam" id="1.10.510.10:FF:000268">
    <property type="entry name" value="Receptor protein-tyrosine kinase"/>
    <property type="match status" value="1"/>
</dbReference>
<evidence type="ECO:0000256" key="3">
    <source>
        <dbReference type="ARBA" id="ARBA00022475"/>
    </source>
</evidence>
<dbReference type="Gene3D" id="2.10.50.10">
    <property type="entry name" value="Tumor Necrosis Factor Receptor, subunit A, domain 2"/>
    <property type="match status" value="1"/>
</dbReference>
<keyword evidence="5" id="KW-0808">Transferase</keyword>
<evidence type="ECO:0000256" key="4">
    <source>
        <dbReference type="ARBA" id="ARBA00022553"/>
    </source>
</evidence>
<dbReference type="PROSITE" id="PS00107">
    <property type="entry name" value="PROTEIN_KINASE_ATP"/>
    <property type="match status" value="1"/>
</dbReference>
<evidence type="ECO:0000256" key="1">
    <source>
        <dbReference type="ARBA" id="ARBA00004251"/>
    </source>
</evidence>
<dbReference type="Pfam" id="PF07714">
    <property type="entry name" value="PK_Tyr_Ser-Thr"/>
    <property type="match status" value="1"/>
</dbReference>
<dbReference type="FunFam" id="3.30.200.20:FF:000802">
    <property type="entry name" value="Ephrin receptor 1"/>
    <property type="match status" value="1"/>
</dbReference>
<dbReference type="Pfam" id="PF14575">
    <property type="entry name" value="EphA2_TM"/>
    <property type="match status" value="1"/>
</dbReference>
<dbReference type="InterPro" id="IPR008979">
    <property type="entry name" value="Galactose-bd-like_sf"/>
</dbReference>
<dbReference type="InterPro" id="IPR017441">
    <property type="entry name" value="Protein_kinase_ATP_BS"/>
</dbReference>
<dbReference type="GO" id="GO:0007411">
    <property type="term" value="P:axon guidance"/>
    <property type="evidence" value="ECO:0007669"/>
    <property type="project" value="TreeGrafter"/>
</dbReference>
<dbReference type="InterPro" id="IPR000719">
    <property type="entry name" value="Prot_kinase_dom"/>
</dbReference>
<dbReference type="AlphaFoldDB" id="A0AA36G6M1"/>
<dbReference type="Gene3D" id="2.60.40.10">
    <property type="entry name" value="Immunoglobulins"/>
    <property type="match status" value="2"/>
</dbReference>
<keyword evidence="27" id="KW-1185">Reference proteome</keyword>
<evidence type="ECO:0000256" key="13">
    <source>
        <dbReference type="ARBA" id="ARBA00023136"/>
    </source>
</evidence>
<feature type="binding site" evidence="18">
    <location>
        <begin position="674"/>
        <end position="682"/>
    </location>
    <ligand>
        <name>ATP</name>
        <dbReference type="ChEBI" id="CHEBI:30616"/>
    </ligand>
</feature>
<dbReference type="InterPro" id="IPR011641">
    <property type="entry name" value="Tyr-kin_ephrin_A/B_rcpt-like"/>
</dbReference>
<feature type="transmembrane region" description="Helical" evidence="21">
    <location>
        <begin position="540"/>
        <end position="563"/>
    </location>
</feature>
<dbReference type="Gene3D" id="2.60.120.260">
    <property type="entry name" value="Galactose-binding domain-like"/>
    <property type="match status" value="1"/>
</dbReference>
<dbReference type="EMBL" id="CATQJA010002663">
    <property type="protein sequence ID" value="CAJ0581284.1"/>
    <property type="molecule type" value="Genomic_DNA"/>
</dbReference>
<dbReference type="InterPro" id="IPR054590">
    <property type="entry name" value="EPH_SAM"/>
</dbReference>
<keyword evidence="4" id="KW-0597">Phosphoprotein</keyword>
<organism evidence="26 27">
    <name type="scientific">Mesorhabditis spiculigera</name>
    <dbReference type="NCBI Taxonomy" id="96644"/>
    <lineage>
        <taxon>Eukaryota</taxon>
        <taxon>Metazoa</taxon>
        <taxon>Ecdysozoa</taxon>
        <taxon>Nematoda</taxon>
        <taxon>Chromadorea</taxon>
        <taxon>Rhabditida</taxon>
        <taxon>Rhabditina</taxon>
        <taxon>Rhabditomorpha</taxon>
        <taxon>Rhabditoidea</taxon>
        <taxon>Rhabditidae</taxon>
        <taxon>Mesorhabditinae</taxon>
        <taxon>Mesorhabditis</taxon>
    </lineage>
</organism>
<evidence type="ECO:0000256" key="21">
    <source>
        <dbReference type="SAM" id="Phobius"/>
    </source>
</evidence>
<comment type="caution">
    <text evidence="26">The sequence shown here is derived from an EMBL/GenBank/DDBJ whole genome shotgun (WGS) entry which is preliminary data.</text>
</comment>
<keyword evidence="11 18" id="KW-0067">ATP-binding</keyword>
<evidence type="ECO:0000256" key="18">
    <source>
        <dbReference type="PIRSR" id="PIRSR000666-2"/>
    </source>
</evidence>
<dbReference type="InterPro" id="IPR020635">
    <property type="entry name" value="Tyr_kinase_cat_dom"/>
</dbReference>
<evidence type="ECO:0000256" key="17">
    <source>
        <dbReference type="PIRSR" id="PIRSR000666-1"/>
    </source>
</evidence>
<keyword evidence="7 22" id="KW-0732">Signal</keyword>
<keyword evidence="12 21" id="KW-1133">Transmembrane helix</keyword>
<dbReference type="GO" id="GO:0005524">
    <property type="term" value="F:ATP binding"/>
    <property type="evidence" value="ECO:0007669"/>
    <property type="project" value="UniProtKB-UniRule"/>
</dbReference>
<dbReference type="SMART" id="SM01411">
    <property type="entry name" value="Ephrin_rec_like"/>
    <property type="match status" value="1"/>
</dbReference>
<dbReference type="InterPro" id="IPR001245">
    <property type="entry name" value="Ser-Thr/Tyr_kinase_cat_dom"/>
</dbReference>
<dbReference type="InterPro" id="IPR009030">
    <property type="entry name" value="Growth_fac_rcpt_cys_sf"/>
</dbReference>
<keyword evidence="19" id="KW-1015">Disulfide bond</keyword>
<dbReference type="Gene3D" id="3.30.200.20">
    <property type="entry name" value="Phosphorylase Kinase, domain 1"/>
    <property type="match status" value="1"/>
</dbReference>
<evidence type="ECO:0000256" key="16">
    <source>
        <dbReference type="ARBA" id="ARBA00023180"/>
    </source>
</evidence>
<dbReference type="GO" id="GO:0030425">
    <property type="term" value="C:dendrite"/>
    <property type="evidence" value="ECO:0007669"/>
    <property type="project" value="TreeGrafter"/>
</dbReference>
<dbReference type="PANTHER" id="PTHR46877:SF14">
    <property type="entry name" value="RECEPTOR PROTEIN-TYROSINE KINASE"/>
    <property type="match status" value="1"/>
</dbReference>
<keyword evidence="8" id="KW-0677">Repeat</keyword>
<evidence type="ECO:0000256" key="11">
    <source>
        <dbReference type="ARBA" id="ARBA00022840"/>
    </source>
</evidence>
<dbReference type="SMART" id="SM00060">
    <property type="entry name" value="FN3"/>
    <property type="match status" value="2"/>
</dbReference>
<dbReference type="Pfam" id="PF25599">
    <property type="entry name" value="Ephrin_CRD"/>
    <property type="match status" value="1"/>
</dbReference>
<dbReference type="SUPFAM" id="SSF49265">
    <property type="entry name" value="Fibronectin type III"/>
    <property type="match status" value="1"/>
</dbReference>
<dbReference type="PROSITE" id="PS50853">
    <property type="entry name" value="FN3"/>
    <property type="match status" value="2"/>
</dbReference>
<dbReference type="EC" id="2.7.10.1" evidence="2"/>
<evidence type="ECO:0000313" key="26">
    <source>
        <dbReference type="EMBL" id="CAJ0581284.1"/>
    </source>
</evidence>
<feature type="active site" description="Proton acceptor" evidence="17">
    <location>
        <position position="803"/>
    </location>
</feature>
<evidence type="ECO:0000259" key="25">
    <source>
        <dbReference type="PROSITE" id="PS51550"/>
    </source>
</evidence>
<feature type="domain" description="Fibronectin type-III" evidence="24">
    <location>
        <begin position="331"/>
        <end position="432"/>
    </location>
</feature>
<dbReference type="SUPFAM" id="SSF57184">
    <property type="entry name" value="Growth factor receptor domain"/>
    <property type="match status" value="1"/>
</dbReference>
<evidence type="ECO:0000256" key="6">
    <source>
        <dbReference type="ARBA" id="ARBA00022692"/>
    </source>
</evidence>
<dbReference type="GO" id="GO:0005886">
    <property type="term" value="C:plasma membrane"/>
    <property type="evidence" value="ECO:0007669"/>
    <property type="project" value="UniProtKB-SubCell"/>
</dbReference>
<evidence type="ECO:0000256" key="12">
    <source>
        <dbReference type="ARBA" id="ARBA00022989"/>
    </source>
</evidence>
<keyword evidence="15" id="KW-0675">Receptor</keyword>
<dbReference type="Gene3D" id="1.10.510.10">
    <property type="entry name" value="Transferase(Phosphotransferase) domain 1"/>
    <property type="match status" value="1"/>
</dbReference>
<sequence>MQPKPPFLQLSMRRLRIFCLLLLLRVAECKRVEILSTSGEKNELKWEVRTFYDTETWSEETYSGVSNSNERAYVSCNLDEQFVDNWLFTPLRDSGRANRVHIYTNYSLRDCGKAGKYCKETFGLYYKTVPKGVDDVLQGFNPNQSDWTLLSRLTGGERTRENGLMKNEEVHTVVVNGSNVRFAFRDTGSCVSILAVKIYYELCAEETLGFTTFPETSTSAKVFDTVDVKGRCVDHAEPVREGVPPMGMCRADGQWKTPVDGGCQCKAGYFPESRNRCQACPVASYKPRAGDGECRRCPDFTSSDVGSSICRCLPGFYRTPSESPMTPCSKPPSKPLRLGVIDVSHTSVTIDWVEPTSLGGRKELWYRWECANCPQNVHATPQDSKLTSRHLKLSGLEPNRQYTIRIYAENEVSLFTSQESSFDIINFSTYAPDAHGVVDLRVEMVQEDGVMISWKPPAVAAGRGTVSYEVKVIENGRERGLHHAAVESYHASELSPHGRYEFKVRAIIDGRAGEWSDGLQYDPQRQTAEMSRHGSGLGDVSLWVLCALILVLITLILFMIVVCRRRTINRKQMSDLDVLDTYKQDTMTPDYPSGQRPATTFPPPATLPHPFHTSPAKVNAPLIPTYGSNSPRAHHYGANFKPYVDPTTYEDPNQALVDFTYDIDPQAVYITSVIGGGEFGDVCMGHLDRALANVGPGEKQIETVAIKTCKPGSPPKAKADFLLEASIMGQFDHLNVIQLIGVVTKTEPVMIVTEYMQNGSLDNFLRSRDRLGEPLTVPRLMDMLRGVASGMKYLTDKGYVHRDLAARNVLVSQSLTCKIADFGLSRGVDNTAEQEYTTNGGKIPVRWTAPEAITHRKFTAASDVWSFGVVMWEVMSMGERPYWEWTNQKVISEVMRGYRLPAPMDCPLAVHKLMLWCWKMERHERPTFGQLLQVLERYSRDPALIHIDEPPRNGHSIIDLTTPYQGLDNSTRLTPTYTSSSASYEMEDFLRSIGLSHCIENLYKRNVYSLGELATRDHYDCLASGLTTEEYERIRDGLCPPGRPVQTLPYPRTAPGRPPHLGSTTLARSGAAGNDNGFFV</sequence>
<reference evidence="26" key="1">
    <citation type="submission" date="2023-06" db="EMBL/GenBank/DDBJ databases">
        <authorList>
            <person name="Delattre M."/>
        </authorList>
    </citation>
    <scope>NUCLEOTIDE SEQUENCE</scope>
    <source>
        <strain evidence="26">AF72</strain>
    </source>
</reference>
<feature type="domain" description="Eph LBD" evidence="25">
    <location>
        <begin position="31"/>
        <end position="208"/>
    </location>
</feature>
<evidence type="ECO:0000256" key="14">
    <source>
        <dbReference type="ARBA" id="ARBA00023137"/>
    </source>
</evidence>
<evidence type="ECO:0000256" key="20">
    <source>
        <dbReference type="PROSITE-ProRule" id="PRU10141"/>
    </source>
</evidence>
<dbReference type="InterPro" id="IPR011009">
    <property type="entry name" value="Kinase-like_dom_sf"/>
</dbReference>
<dbReference type="InterPro" id="IPR013783">
    <property type="entry name" value="Ig-like_fold"/>
</dbReference>
<evidence type="ECO:0000256" key="10">
    <source>
        <dbReference type="ARBA" id="ARBA00022777"/>
    </source>
</evidence>
<feature type="binding site" evidence="18 20">
    <location>
        <position position="707"/>
    </location>
    <ligand>
        <name>ATP</name>
        <dbReference type="ChEBI" id="CHEBI:30616"/>
    </ligand>
</feature>
<keyword evidence="13 21" id="KW-0472">Membrane</keyword>
<dbReference type="PIRSF" id="PIRSF000666">
    <property type="entry name" value="TyrPK_ephrin_receptor"/>
    <property type="match status" value="1"/>
</dbReference>
<dbReference type="SMART" id="SM00219">
    <property type="entry name" value="TyrKc"/>
    <property type="match status" value="1"/>
</dbReference>
<protein>
    <recommendedName>
        <fullName evidence="2">receptor protein-tyrosine kinase</fullName>
        <ecNumber evidence="2">2.7.10.1</ecNumber>
    </recommendedName>
</protein>
<dbReference type="Pfam" id="PF07699">
    <property type="entry name" value="Ephrin_rec_like"/>
    <property type="match status" value="1"/>
</dbReference>
<dbReference type="Gene3D" id="2.60.40.1770">
    <property type="entry name" value="ephrin a2 ectodomain"/>
    <property type="match status" value="1"/>
</dbReference>
<evidence type="ECO:0000259" key="23">
    <source>
        <dbReference type="PROSITE" id="PS50011"/>
    </source>
</evidence>
<dbReference type="InterPro" id="IPR008266">
    <property type="entry name" value="Tyr_kinase_AS"/>
</dbReference>
<feature type="domain" description="Fibronectin type-III" evidence="24">
    <location>
        <begin position="436"/>
        <end position="530"/>
    </location>
</feature>
<evidence type="ECO:0000256" key="8">
    <source>
        <dbReference type="ARBA" id="ARBA00022737"/>
    </source>
</evidence>
<keyword evidence="3" id="KW-1003">Cell membrane</keyword>
<evidence type="ECO:0000256" key="15">
    <source>
        <dbReference type="ARBA" id="ARBA00023170"/>
    </source>
</evidence>
<evidence type="ECO:0000259" key="24">
    <source>
        <dbReference type="PROSITE" id="PS50853"/>
    </source>
</evidence>
<dbReference type="SUPFAM" id="SSF49785">
    <property type="entry name" value="Galactose-binding domain-like"/>
    <property type="match status" value="1"/>
</dbReference>